<dbReference type="InterPro" id="IPR036817">
    <property type="entry name" value="Transthyretin/HIU_hydrolase_sf"/>
</dbReference>
<dbReference type="EC" id="3.5.2.17" evidence="7"/>
<dbReference type="InterPro" id="IPR014306">
    <property type="entry name" value="Hydroxyisourate_hydrolase"/>
</dbReference>
<evidence type="ECO:0000313" key="10">
    <source>
        <dbReference type="EMBL" id="KAL1305594.1"/>
    </source>
</evidence>
<comment type="catalytic activity">
    <reaction evidence="1 7">
        <text>5-hydroxyisourate + H2O = 5-hydroxy-2-oxo-4-ureido-2,5-dihydro-1H-imidazole-5-carboxylate + H(+)</text>
        <dbReference type="Rhea" id="RHEA:23736"/>
        <dbReference type="ChEBI" id="CHEBI:15377"/>
        <dbReference type="ChEBI" id="CHEBI:15378"/>
        <dbReference type="ChEBI" id="CHEBI:18072"/>
        <dbReference type="ChEBI" id="CHEBI:58639"/>
        <dbReference type="EC" id="3.5.2.17"/>
    </reaction>
</comment>
<dbReference type="GeneID" id="95980897"/>
<dbReference type="PANTHER" id="PTHR10395">
    <property type="entry name" value="URICASE AND TRANSTHYRETIN-RELATED"/>
    <property type="match status" value="1"/>
</dbReference>
<evidence type="ECO:0000259" key="9">
    <source>
        <dbReference type="Pfam" id="PF00576"/>
    </source>
</evidence>
<comment type="caution">
    <text evidence="10">The sequence shown here is derived from an EMBL/GenBank/DDBJ whole genome shotgun (WGS) entry which is preliminary data.</text>
</comment>
<proteinExistence type="inferred from homology"/>
<dbReference type="EMBL" id="JBFMKM010000006">
    <property type="protein sequence ID" value="KAL1305594.1"/>
    <property type="molecule type" value="Genomic_DNA"/>
</dbReference>
<feature type="domain" description="Transthyretin/hydroxyisourate hydrolase" evidence="9">
    <location>
        <begin position="10"/>
        <end position="149"/>
    </location>
</feature>
<evidence type="ECO:0000256" key="4">
    <source>
        <dbReference type="ARBA" id="ARBA00011881"/>
    </source>
</evidence>
<keyword evidence="6 7" id="KW-0378">Hydrolase</keyword>
<sequence>MAQQAPRPFITCHVLETVAGRPAANMAVSLTLISPTPSSASNNATFTATTNSDGRVTAWSPSPSSSSSSSSTTRTTTTTTLEATIEDAKKQLGNEEQMVWSIRFQTGEFYGAGKTFWPEVELRFFTALTELHYHVPLLLGPWSYTTYRGS</sequence>
<evidence type="ECO:0000256" key="8">
    <source>
        <dbReference type="SAM" id="MobiDB-lite"/>
    </source>
</evidence>
<feature type="compositionally biased region" description="Low complexity" evidence="8">
    <location>
        <begin position="40"/>
        <end position="52"/>
    </location>
</feature>
<dbReference type="InterPro" id="IPR023416">
    <property type="entry name" value="Transthyretin/HIU_hydrolase_d"/>
</dbReference>
<dbReference type="PANTHER" id="PTHR10395:SF7">
    <property type="entry name" value="5-HYDROXYISOURATE HYDROLASE"/>
    <property type="match status" value="1"/>
</dbReference>
<dbReference type="Proteomes" id="UP001562354">
    <property type="component" value="Unassembled WGS sequence"/>
</dbReference>
<comment type="function">
    <text evidence="2">Catalyzes the hydrolysis of 5-hydroxyisourate (HIU) to 2-oxo-4-hydroxy-4-carboxy-5-ureidoimidazoline (OHCU).</text>
</comment>
<name>A0ABR3PHH6_9PEZI</name>
<keyword evidence="11" id="KW-1185">Reference proteome</keyword>
<dbReference type="NCBIfam" id="TIGR02962">
    <property type="entry name" value="hdxy_isourate"/>
    <property type="match status" value="1"/>
</dbReference>
<evidence type="ECO:0000256" key="5">
    <source>
        <dbReference type="ARBA" id="ARBA00022631"/>
    </source>
</evidence>
<evidence type="ECO:0000256" key="1">
    <source>
        <dbReference type="ARBA" id="ARBA00001043"/>
    </source>
</evidence>
<keyword evidence="5 7" id="KW-0659">Purine metabolism</keyword>
<evidence type="ECO:0000256" key="6">
    <source>
        <dbReference type="ARBA" id="ARBA00022801"/>
    </source>
</evidence>
<organism evidence="10 11">
    <name type="scientific">Neodothiora populina</name>
    <dbReference type="NCBI Taxonomy" id="2781224"/>
    <lineage>
        <taxon>Eukaryota</taxon>
        <taxon>Fungi</taxon>
        <taxon>Dikarya</taxon>
        <taxon>Ascomycota</taxon>
        <taxon>Pezizomycotina</taxon>
        <taxon>Dothideomycetes</taxon>
        <taxon>Dothideomycetidae</taxon>
        <taxon>Dothideales</taxon>
        <taxon>Dothioraceae</taxon>
        <taxon>Neodothiora</taxon>
    </lineage>
</organism>
<dbReference type="Pfam" id="PF00576">
    <property type="entry name" value="Transthyretin"/>
    <property type="match status" value="1"/>
</dbReference>
<evidence type="ECO:0000256" key="2">
    <source>
        <dbReference type="ARBA" id="ARBA00002704"/>
    </source>
</evidence>
<dbReference type="RefSeq" id="XP_069201867.1">
    <property type="nucleotide sequence ID" value="XM_069347263.1"/>
</dbReference>
<evidence type="ECO:0000256" key="3">
    <source>
        <dbReference type="ARBA" id="ARBA00009850"/>
    </source>
</evidence>
<reference evidence="10 11" key="1">
    <citation type="submission" date="2024-07" db="EMBL/GenBank/DDBJ databases">
        <title>Draft sequence of the Neodothiora populina.</title>
        <authorList>
            <person name="Drown D.D."/>
            <person name="Schuette U.S."/>
            <person name="Buechlein A.B."/>
            <person name="Rusch D.R."/>
            <person name="Winton L.W."/>
            <person name="Adams G.A."/>
        </authorList>
    </citation>
    <scope>NUCLEOTIDE SEQUENCE [LARGE SCALE GENOMIC DNA]</scope>
    <source>
        <strain evidence="10 11">CPC 39397</strain>
    </source>
</reference>
<comment type="similarity">
    <text evidence="3 7">Belongs to the transthyretin family. 5-hydroxyisourate hydrolase subfamily.</text>
</comment>
<gene>
    <name evidence="10" type="ORF">AAFC00_007198</name>
</gene>
<comment type="subunit">
    <text evidence="4 7">Homotetramer.</text>
</comment>
<dbReference type="Gene3D" id="2.60.40.180">
    <property type="entry name" value="Transthyretin/hydroxyisourate hydrolase domain"/>
    <property type="match status" value="1"/>
</dbReference>
<feature type="region of interest" description="Disordered" evidence="8">
    <location>
        <begin position="40"/>
        <end position="81"/>
    </location>
</feature>
<evidence type="ECO:0000256" key="7">
    <source>
        <dbReference type="RuleBase" id="RU361270"/>
    </source>
</evidence>
<feature type="compositionally biased region" description="Low complexity" evidence="8">
    <location>
        <begin position="60"/>
        <end position="80"/>
    </location>
</feature>
<accession>A0ABR3PHH6</accession>
<protein>
    <recommendedName>
        <fullName evidence="7">5-hydroxyisourate hydrolase</fullName>
        <shortName evidence="7">HIU hydrolase</shortName>
        <shortName evidence="7">HIUHase</shortName>
        <ecNumber evidence="7">3.5.2.17</ecNumber>
    </recommendedName>
</protein>
<evidence type="ECO:0000313" key="11">
    <source>
        <dbReference type="Proteomes" id="UP001562354"/>
    </source>
</evidence>
<dbReference type="SUPFAM" id="SSF49472">
    <property type="entry name" value="Transthyretin (synonym: prealbumin)"/>
    <property type="match status" value="1"/>
</dbReference>